<feature type="compositionally biased region" description="Low complexity" evidence="1">
    <location>
        <begin position="472"/>
        <end position="487"/>
    </location>
</feature>
<dbReference type="InterPro" id="IPR055334">
    <property type="entry name" value="PEX8-like"/>
</dbReference>
<comment type="caution">
    <text evidence="2">The sequence shown here is derived from an EMBL/GenBank/DDBJ whole genome shotgun (WGS) entry which is preliminary data.</text>
</comment>
<feature type="region of interest" description="Disordered" evidence="1">
    <location>
        <begin position="472"/>
        <end position="491"/>
    </location>
</feature>
<reference evidence="2" key="1">
    <citation type="submission" date="2016-04" db="EMBL/GenBank/DDBJ databases">
        <authorList>
            <person name="Nguyen H.D."/>
            <person name="Samba Siva P."/>
            <person name="Cullis J."/>
            <person name="Levesque C.A."/>
            <person name="Hambleton S."/>
        </authorList>
    </citation>
    <scope>NUCLEOTIDE SEQUENCE</scope>
    <source>
        <strain evidence="2">DAOMC 236416</strain>
    </source>
</reference>
<evidence type="ECO:0000313" key="2">
    <source>
        <dbReference type="EMBL" id="KAE8255084.1"/>
    </source>
</evidence>
<name>A0A177TE47_9BASI</name>
<dbReference type="Proteomes" id="UP000077521">
    <property type="component" value="Unassembled WGS sequence"/>
</dbReference>
<gene>
    <name evidence="2" type="ORF">A4X13_0g3173</name>
</gene>
<keyword evidence="3" id="KW-1185">Reference proteome</keyword>
<evidence type="ECO:0000313" key="3">
    <source>
        <dbReference type="Proteomes" id="UP000077521"/>
    </source>
</evidence>
<evidence type="ECO:0000256" key="1">
    <source>
        <dbReference type="SAM" id="MobiDB-lite"/>
    </source>
</evidence>
<dbReference type="PANTHER" id="PTHR39214:SF1">
    <property type="entry name" value="MICROBODY (PEROXISOME) BIOGENESIS PROTEIN PEROXIN 8 (EUROFUNG)"/>
    <property type="match status" value="1"/>
</dbReference>
<organism evidence="2 3">
    <name type="scientific">Tilletia indica</name>
    <dbReference type="NCBI Taxonomy" id="43049"/>
    <lineage>
        <taxon>Eukaryota</taxon>
        <taxon>Fungi</taxon>
        <taxon>Dikarya</taxon>
        <taxon>Basidiomycota</taxon>
        <taxon>Ustilaginomycotina</taxon>
        <taxon>Exobasidiomycetes</taxon>
        <taxon>Tilletiales</taxon>
        <taxon>Tilletiaceae</taxon>
        <taxon>Tilletia</taxon>
    </lineage>
</organism>
<sequence>MFGSSSAPSGHDSGSTGSSVWFQPDDTFRSFCALLEAPAVSHAHIALIGPEALTASIATYTGALHYDHVAEFVKLIANSPCLWASIHPDAVRAGQAQRQTLDSGAPALPSLRDRTDQIIQAVGQSVKQRIILSMRARQNSTGWQTRRIVSHWVSTMLSNSQNDVSELADAQDLDTPFELQSLKGMPIARLAICTGLLAGLQGAQALWEEQGRLGLDVRHHVKLAEIGWVAAFEACLEIIDALKLEEQQSAAVMPLHCAVQVMPFINSRRLEVLSGDILLRIVADRLLLPIERSQLLASLSQDVKKGSDGKVVLEPSSATAQRLHTVQNDDAFRTIAPLSRILSGTLARLARKLSPVDLDARLFGALIETKEGTSAVPTTAVSSVAPKEALEPLSAPPTLLRRLHVFSRTLESDWWSSELAKCAEGDLAETTKPVAKELWTVFKTILFSFTMIFDSLVDAVVDMCPSPTITIPAPASSSTSSSNISPTDSRWGPASTSNIPAAYLQCMHAILLIYAHMYWITSTFGHDGFDVYRSVFYSALDVIGRDGEACVGVMEAMVAHLGFGSEDQSDVQVKSATYFMLVSEQILGVLPDKMLKGLVLTVCKPWLADKVNKDAFESAHSVVLSMYTNNKDAAEDLTPFYIDLLLSTFPSHLSAGQFEHAVTTVISAIADRDDSLAWWVMELLASAIDREAIEHKDEGGATSSSSRRLELQLVYTAQISTVNLVLLRTVMDQVRRYILEYPITPISLVGQLPGLENEEGDKPSTGTSAAEDKSFPTAATTSPPVTAASARQRLCEKAFDALTGLDASTREEGLRWWLNNRTAFGV</sequence>
<feature type="region of interest" description="Disordered" evidence="1">
    <location>
        <begin position="754"/>
        <end position="787"/>
    </location>
</feature>
<dbReference type="AlphaFoldDB" id="A0A177TE47"/>
<accession>A0A177TE47</accession>
<proteinExistence type="predicted"/>
<reference evidence="2" key="2">
    <citation type="journal article" date="2019" name="IMA Fungus">
        <title>Genome sequencing and comparison of five Tilletia species to identify candidate genes for the detection of regulated species infecting wheat.</title>
        <authorList>
            <person name="Nguyen H.D.T."/>
            <person name="Sultana T."/>
            <person name="Kesanakurti P."/>
            <person name="Hambleton S."/>
        </authorList>
    </citation>
    <scope>NUCLEOTIDE SEQUENCE</scope>
    <source>
        <strain evidence="2">DAOMC 236416</strain>
    </source>
</reference>
<protein>
    <submittedName>
        <fullName evidence="2">Uncharacterized protein</fullName>
    </submittedName>
</protein>
<feature type="compositionally biased region" description="Low complexity" evidence="1">
    <location>
        <begin position="775"/>
        <end position="787"/>
    </location>
</feature>
<dbReference type="PANTHER" id="PTHR39214">
    <property type="entry name" value="MICROBODY (PEROXISOME) BIOGENESIS PROTEIN PEROXIN 8 (EUROFUNG)"/>
    <property type="match status" value="1"/>
</dbReference>
<dbReference type="EMBL" id="LWDF02000170">
    <property type="protein sequence ID" value="KAE8255084.1"/>
    <property type="molecule type" value="Genomic_DNA"/>
</dbReference>